<dbReference type="CDD" id="cd00082">
    <property type="entry name" value="HisKA"/>
    <property type="match status" value="1"/>
</dbReference>
<dbReference type="Proteomes" id="UP000434850">
    <property type="component" value="Unassembled WGS sequence"/>
</dbReference>
<proteinExistence type="predicted"/>
<dbReference type="EMBL" id="WQLA01000004">
    <property type="protein sequence ID" value="MVN91815.1"/>
    <property type="molecule type" value="Genomic_DNA"/>
</dbReference>
<protein>
    <recommendedName>
        <fullName evidence="2">histidine kinase</fullName>
        <ecNumber evidence="2">2.7.13.3</ecNumber>
    </recommendedName>
</protein>
<keyword evidence="5" id="KW-1185">Reference proteome</keyword>
<comment type="caution">
    <text evidence="4">The sequence shown here is derived from an EMBL/GenBank/DDBJ whole genome shotgun (WGS) entry which is preliminary data.</text>
</comment>
<dbReference type="OrthoDB" id="9124519at2"/>
<evidence type="ECO:0000256" key="1">
    <source>
        <dbReference type="ARBA" id="ARBA00000085"/>
    </source>
</evidence>
<sequence length="205" mass="23505">MISKHFSFERSVELLAESKNFYLVKIDTKGNYIYMNDLFINRHSSFYNKSEVRSAALALHPDDHATSYQTYQRCVAHPDQTFAATLRKLDGKGGYIITYWEYKADIDNDGIISGVIGVGHDVTAFESRKEHLRFLTETLNNLAEQQSHDLRRPLANVLGLVEVLKVLGDDSEQVKEIADKLIQSCEQLNQEFEAFMIRDLTEKPQ</sequence>
<gene>
    <name evidence="4" type="ORF">GO816_11815</name>
</gene>
<dbReference type="InterPro" id="IPR036097">
    <property type="entry name" value="HisK_dim/P_sf"/>
</dbReference>
<dbReference type="GO" id="GO:0000155">
    <property type="term" value="F:phosphorelay sensor kinase activity"/>
    <property type="evidence" value="ECO:0007669"/>
    <property type="project" value="InterPro"/>
</dbReference>
<organism evidence="4 5">
    <name type="scientific">Mucilaginibacter aquatilis</name>
    <dbReference type="NCBI Taxonomy" id="1517760"/>
    <lineage>
        <taxon>Bacteria</taxon>
        <taxon>Pseudomonadati</taxon>
        <taxon>Bacteroidota</taxon>
        <taxon>Sphingobacteriia</taxon>
        <taxon>Sphingobacteriales</taxon>
        <taxon>Sphingobacteriaceae</taxon>
        <taxon>Mucilaginibacter</taxon>
    </lineage>
</organism>
<evidence type="ECO:0000256" key="2">
    <source>
        <dbReference type="ARBA" id="ARBA00012438"/>
    </source>
</evidence>
<accession>A0A6I4I989</accession>
<evidence type="ECO:0000259" key="3">
    <source>
        <dbReference type="Pfam" id="PF00512"/>
    </source>
</evidence>
<comment type="catalytic activity">
    <reaction evidence="1">
        <text>ATP + protein L-histidine = ADP + protein N-phospho-L-histidine.</text>
        <dbReference type="EC" id="2.7.13.3"/>
    </reaction>
</comment>
<dbReference type="AlphaFoldDB" id="A0A6I4I989"/>
<dbReference type="SUPFAM" id="SSF55785">
    <property type="entry name" value="PYP-like sensor domain (PAS domain)"/>
    <property type="match status" value="1"/>
</dbReference>
<name>A0A6I4I989_9SPHI</name>
<reference evidence="4 5" key="1">
    <citation type="submission" date="2019-12" db="EMBL/GenBank/DDBJ databases">
        <title>Mucilaginibacter sp. HME9299 genome sequencing and assembly.</title>
        <authorList>
            <person name="Kang H."/>
            <person name="Kim H."/>
            <person name="Joh K."/>
        </authorList>
    </citation>
    <scope>NUCLEOTIDE SEQUENCE [LARGE SCALE GENOMIC DNA]</scope>
    <source>
        <strain evidence="4 5">HME9299</strain>
    </source>
</reference>
<dbReference type="InterPro" id="IPR035965">
    <property type="entry name" value="PAS-like_dom_sf"/>
</dbReference>
<feature type="domain" description="Signal transduction histidine kinase dimerisation/phosphoacceptor" evidence="3">
    <location>
        <begin position="145"/>
        <end position="190"/>
    </location>
</feature>
<dbReference type="SUPFAM" id="SSF47384">
    <property type="entry name" value="Homodimeric domain of signal transducing histidine kinase"/>
    <property type="match status" value="1"/>
</dbReference>
<dbReference type="Gene3D" id="1.10.287.130">
    <property type="match status" value="1"/>
</dbReference>
<evidence type="ECO:0000313" key="4">
    <source>
        <dbReference type="EMBL" id="MVN91815.1"/>
    </source>
</evidence>
<dbReference type="RefSeq" id="WP_157542136.1">
    <property type="nucleotide sequence ID" value="NZ_WQLA01000004.1"/>
</dbReference>
<evidence type="ECO:0000313" key="5">
    <source>
        <dbReference type="Proteomes" id="UP000434850"/>
    </source>
</evidence>
<dbReference type="Pfam" id="PF00512">
    <property type="entry name" value="HisKA"/>
    <property type="match status" value="1"/>
</dbReference>
<dbReference type="Gene3D" id="3.30.450.20">
    <property type="entry name" value="PAS domain"/>
    <property type="match status" value="1"/>
</dbReference>
<dbReference type="InterPro" id="IPR003661">
    <property type="entry name" value="HisK_dim/P_dom"/>
</dbReference>
<dbReference type="EC" id="2.7.13.3" evidence="2"/>